<dbReference type="InterPro" id="IPR020630">
    <property type="entry name" value="THF_DH/CycHdrlase_cat_dom"/>
</dbReference>
<dbReference type="PANTHER" id="PTHR48099:SF5">
    <property type="entry name" value="C-1-TETRAHYDROFOLATE SYNTHASE, CYTOPLASMIC"/>
    <property type="match status" value="1"/>
</dbReference>
<evidence type="ECO:0000256" key="5">
    <source>
        <dbReference type="ARBA" id="ARBA00022857"/>
    </source>
</evidence>
<evidence type="ECO:0000256" key="2">
    <source>
        <dbReference type="ARBA" id="ARBA00011738"/>
    </source>
</evidence>
<dbReference type="InterPro" id="IPR036291">
    <property type="entry name" value="NAD(P)-bd_dom_sf"/>
</dbReference>
<feature type="domain" description="Tetrahydrofolate dehydrogenase/cyclohydrolase NAD(P)-binding" evidence="9">
    <location>
        <begin position="188"/>
        <end position="335"/>
    </location>
</feature>
<dbReference type="Proteomes" id="UP001530293">
    <property type="component" value="Unassembled WGS sequence"/>
</dbReference>
<dbReference type="AlphaFoldDB" id="A0ABD3NA34"/>
<dbReference type="FunFam" id="3.40.50.720:FF:000006">
    <property type="entry name" value="Bifunctional protein FolD"/>
    <property type="match status" value="1"/>
</dbReference>
<evidence type="ECO:0008006" key="12">
    <source>
        <dbReference type="Google" id="ProtNLM"/>
    </source>
</evidence>
<dbReference type="SUPFAM" id="SSF53223">
    <property type="entry name" value="Aminoacid dehydrogenase-like, N-terminal domain"/>
    <property type="match status" value="1"/>
</dbReference>
<accession>A0ABD3NA34</accession>
<keyword evidence="7" id="KW-0511">Multifunctional enzyme</keyword>
<sequence>MSSSQPSAEPSAAAVAETLGNVIDGKAIADAIRAELAQSLSESLSSSASSSSTITKPGLAVMLVGNRTDSQTYVRMKQKACADCGMLSFLQEFKDTSTITEDTLLETIHAWNTDPNVHGILIQLPLPPNINEARILSAVLPTKDVDGLHPANVASLFNTATHNTNINNANTNVKLNWKNFESIPFHIPCTPQGCIELLDRSSISIEGKHAVVIGRSNLVGLPVAMLLLHRNATVTIVHSRTTNIESIVRNADIVVAAVGRAHMIQSSWLKLGCAVIDVGINSVEDANSKRGYKLVGDVDYENAKMVAGWITPVPGGVGPMTIAMLLRNTLNSWRRATAAAAAAAATEP</sequence>
<dbReference type="PANTHER" id="PTHR48099">
    <property type="entry name" value="C-1-TETRAHYDROFOLATE SYNTHASE, CYTOPLASMIC-RELATED"/>
    <property type="match status" value="1"/>
</dbReference>
<protein>
    <recommendedName>
        <fullName evidence="12">Methenyltetrahydrofolate cyclohydrolase</fullName>
    </recommendedName>
</protein>
<comment type="pathway">
    <text evidence="1">One-carbon metabolism; tetrahydrofolate interconversion.</text>
</comment>
<comment type="caution">
    <text evidence="10">The sequence shown here is derived from an EMBL/GenBank/DDBJ whole genome shotgun (WGS) entry which is preliminary data.</text>
</comment>
<dbReference type="CDD" id="cd01080">
    <property type="entry name" value="NAD_bind_m-THF_DH_Cyclohyd"/>
    <property type="match status" value="1"/>
</dbReference>
<dbReference type="GO" id="GO:0016491">
    <property type="term" value="F:oxidoreductase activity"/>
    <property type="evidence" value="ECO:0007669"/>
    <property type="project" value="UniProtKB-KW"/>
</dbReference>
<keyword evidence="11" id="KW-1185">Reference proteome</keyword>
<keyword evidence="6" id="KW-0560">Oxidoreductase</keyword>
<organism evidence="10 11">
    <name type="scientific">Discostella pseudostelligera</name>
    <dbReference type="NCBI Taxonomy" id="259834"/>
    <lineage>
        <taxon>Eukaryota</taxon>
        <taxon>Sar</taxon>
        <taxon>Stramenopiles</taxon>
        <taxon>Ochrophyta</taxon>
        <taxon>Bacillariophyta</taxon>
        <taxon>Coscinodiscophyceae</taxon>
        <taxon>Thalassiosirophycidae</taxon>
        <taxon>Stephanodiscales</taxon>
        <taxon>Stephanodiscaceae</taxon>
        <taxon>Discostella</taxon>
    </lineage>
</organism>
<evidence type="ECO:0000259" key="9">
    <source>
        <dbReference type="Pfam" id="PF02882"/>
    </source>
</evidence>
<proteinExistence type="inferred from homology"/>
<dbReference type="PRINTS" id="PR00085">
    <property type="entry name" value="THFDHDRGNASE"/>
</dbReference>
<evidence type="ECO:0000256" key="1">
    <source>
        <dbReference type="ARBA" id="ARBA00004777"/>
    </source>
</evidence>
<evidence type="ECO:0000313" key="11">
    <source>
        <dbReference type="Proteomes" id="UP001530293"/>
    </source>
</evidence>
<keyword evidence="5" id="KW-0521">NADP</keyword>
<dbReference type="InterPro" id="IPR046346">
    <property type="entry name" value="Aminoacid_DH-like_N_sf"/>
</dbReference>
<evidence type="ECO:0000256" key="6">
    <source>
        <dbReference type="ARBA" id="ARBA00023002"/>
    </source>
</evidence>
<dbReference type="EMBL" id="JALLBG020000010">
    <property type="protein sequence ID" value="KAL3772499.1"/>
    <property type="molecule type" value="Genomic_DNA"/>
</dbReference>
<evidence type="ECO:0000256" key="4">
    <source>
        <dbReference type="ARBA" id="ARBA00022801"/>
    </source>
</evidence>
<dbReference type="Gene3D" id="3.40.50.10860">
    <property type="entry name" value="Leucine Dehydrogenase, chain A, domain 1"/>
    <property type="match status" value="1"/>
</dbReference>
<keyword evidence="3" id="KW-0554">One-carbon metabolism</keyword>
<keyword evidence="4" id="KW-0378">Hydrolase</keyword>
<dbReference type="GO" id="GO:0006730">
    <property type="term" value="P:one-carbon metabolic process"/>
    <property type="evidence" value="ECO:0007669"/>
    <property type="project" value="UniProtKB-KW"/>
</dbReference>
<evidence type="ECO:0000313" key="10">
    <source>
        <dbReference type="EMBL" id="KAL3772499.1"/>
    </source>
</evidence>
<dbReference type="SUPFAM" id="SSF51735">
    <property type="entry name" value="NAD(P)-binding Rossmann-fold domains"/>
    <property type="match status" value="1"/>
</dbReference>
<dbReference type="PROSITE" id="PS00767">
    <property type="entry name" value="THF_DHG_CYH_2"/>
    <property type="match status" value="1"/>
</dbReference>
<gene>
    <name evidence="10" type="ORF">ACHAWU_000061</name>
</gene>
<reference evidence="10 11" key="1">
    <citation type="submission" date="2024-10" db="EMBL/GenBank/DDBJ databases">
        <title>Updated reference genomes for cyclostephanoid diatoms.</title>
        <authorList>
            <person name="Roberts W.R."/>
            <person name="Alverson A.J."/>
        </authorList>
    </citation>
    <scope>NUCLEOTIDE SEQUENCE [LARGE SCALE GENOMIC DNA]</scope>
    <source>
        <strain evidence="10 11">AJA232-27</strain>
    </source>
</reference>
<feature type="domain" description="Tetrahydrofolate dehydrogenase/cyclohydrolase catalytic" evidence="8">
    <location>
        <begin position="23"/>
        <end position="146"/>
    </location>
</feature>
<comment type="subunit">
    <text evidence="2">Homodimer.</text>
</comment>
<evidence type="ECO:0000256" key="3">
    <source>
        <dbReference type="ARBA" id="ARBA00022563"/>
    </source>
</evidence>
<dbReference type="InterPro" id="IPR020631">
    <property type="entry name" value="THF_DH/CycHdrlase_NAD-bd_dom"/>
</dbReference>
<evidence type="ECO:0000259" key="8">
    <source>
        <dbReference type="Pfam" id="PF00763"/>
    </source>
</evidence>
<evidence type="ECO:0000256" key="7">
    <source>
        <dbReference type="ARBA" id="ARBA00023268"/>
    </source>
</evidence>
<dbReference type="HAMAP" id="MF_01576">
    <property type="entry name" value="THF_DHG_CYH"/>
    <property type="match status" value="1"/>
</dbReference>
<dbReference type="Pfam" id="PF00763">
    <property type="entry name" value="THF_DHG_CYH"/>
    <property type="match status" value="1"/>
</dbReference>
<dbReference type="InterPro" id="IPR020867">
    <property type="entry name" value="THF_DH/CycHdrlase_CS"/>
</dbReference>
<dbReference type="Pfam" id="PF02882">
    <property type="entry name" value="THF_DHG_CYH_C"/>
    <property type="match status" value="1"/>
</dbReference>
<dbReference type="InterPro" id="IPR000672">
    <property type="entry name" value="THF_DH/CycHdrlase"/>
</dbReference>
<dbReference type="Gene3D" id="3.40.50.720">
    <property type="entry name" value="NAD(P)-binding Rossmann-like Domain"/>
    <property type="match status" value="1"/>
</dbReference>
<dbReference type="GO" id="GO:0016787">
    <property type="term" value="F:hydrolase activity"/>
    <property type="evidence" value="ECO:0007669"/>
    <property type="project" value="UniProtKB-KW"/>
</dbReference>
<name>A0ABD3NA34_9STRA</name>
<dbReference type="FunFam" id="3.40.50.10860:FF:000005">
    <property type="entry name" value="C-1-tetrahydrofolate synthase, cytoplasmic, putative"/>
    <property type="match status" value="1"/>
</dbReference>